<evidence type="ECO:0000259" key="7">
    <source>
        <dbReference type="PROSITE" id="PS50048"/>
    </source>
</evidence>
<feature type="compositionally biased region" description="Low complexity" evidence="6">
    <location>
        <begin position="283"/>
        <end position="292"/>
    </location>
</feature>
<dbReference type="RefSeq" id="XP_062722939.1">
    <property type="nucleotide sequence ID" value="XM_062866871.1"/>
</dbReference>
<keyword evidence="2" id="KW-0862">Zinc</keyword>
<keyword evidence="5" id="KW-0539">Nucleus</keyword>
<feature type="compositionally biased region" description="Basic and acidic residues" evidence="6">
    <location>
        <begin position="293"/>
        <end position="302"/>
    </location>
</feature>
<protein>
    <recommendedName>
        <fullName evidence="7">Zn(2)-C6 fungal-type domain-containing protein</fullName>
    </recommendedName>
</protein>
<dbReference type="InterPro" id="IPR001138">
    <property type="entry name" value="Zn2Cys6_DnaBD"/>
</dbReference>
<dbReference type="Proteomes" id="UP001273166">
    <property type="component" value="Unassembled WGS sequence"/>
</dbReference>
<keyword evidence="9" id="KW-1185">Reference proteome</keyword>
<dbReference type="Gene3D" id="4.10.240.10">
    <property type="entry name" value="Zn(2)-C6 fungal-type DNA-binding domain"/>
    <property type="match status" value="1"/>
</dbReference>
<dbReference type="CDD" id="cd00067">
    <property type="entry name" value="GAL4"/>
    <property type="match status" value="1"/>
</dbReference>
<evidence type="ECO:0000256" key="4">
    <source>
        <dbReference type="ARBA" id="ARBA00023163"/>
    </source>
</evidence>
<feature type="region of interest" description="Disordered" evidence="6">
    <location>
        <begin position="49"/>
        <end position="72"/>
    </location>
</feature>
<dbReference type="PROSITE" id="PS00463">
    <property type="entry name" value="ZN2_CY6_FUNGAL_1"/>
    <property type="match status" value="1"/>
</dbReference>
<dbReference type="EMBL" id="JAUDZG010000003">
    <property type="protein sequence ID" value="KAK3307159.1"/>
    <property type="molecule type" value="Genomic_DNA"/>
</dbReference>
<dbReference type="GO" id="GO:0008270">
    <property type="term" value="F:zinc ion binding"/>
    <property type="evidence" value="ECO:0007669"/>
    <property type="project" value="InterPro"/>
</dbReference>
<dbReference type="PRINTS" id="PR00755">
    <property type="entry name" value="AFLATOXINBRP"/>
</dbReference>
<keyword evidence="1" id="KW-0479">Metal-binding</keyword>
<gene>
    <name evidence="8" type="ORF">B0T15DRAFT_492657</name>
</gene>
<evidence type="ECO:0000313" key="9">
    <source>
        <dbReference type="Proteomes" id="UP001273166"/>
    </source>
</evidence>
<dbReference type="PROSITE" id="PS50048">
    <property type="entry name" value="ZN2_CY6_FUNGAL_2"/>
    <property type="match status" value="1"/>
</dbReference>
<dbReference type="Pfam" id="PF00172">
    <property type="entry name" value="Zn_clus"/>
    <property type="match status" value="1"/>
</dbReference>
<organism evidence="8 9">
    <name type="scientific">Chaetomium strumarium</name>
    <dbReference type="NCBI Taxonomy" id="1170767"/>
    <lineage>
        <taxon>Eukaryota</taxon>
        <taxon>Fungi</taxon>
        <taxon>Dikarya</taxon>
        <taxon>Ascomycota</taxon>
        <taxon>Pezizomycotina</taxon>
        <taxon>Sordariomycetes</taxon>
        <taxon>Sordariomycetidae</taxon>
        <taxon>Sordariales</taxon>
        <taxon>Chaetomiaceae</taxon>
        <taxon>Chaetomium</taxon>
    </lineage>
</organism>
<accession>A0AAJ0M3A4</accession>
<feature type="region of interest" description="Disordered" evidence="6">
    <location>
        <begin position="282"/>
        <end position="302"/>
    </location>
</feature>
<dbReference type="PANTHER" id="PTHR47660">
    <property type="entry name" value="TRANSCRIPTION FACTOR WITH C2H2 AND ZN(2)-CYS(6) DNA BINDING DOMAIN (EUROFUNG)-RELATED-RELATED"/>
    <property type="match status" value="1"/>
</dbReference>
<evidence type="ECO:0000256" key="5">
    <source>
        <dbReference type="ARBA" id="ARBA00023242"/>
    </source>
</evidence>
<sequence>MRDPVKRRDACDRCAQSKVKCNRGQPSCKRCLHRGVDCHYSPCRRLGRPGTGTVPLPSPPTSGPQLSEPPERKATAVKSFSFRDQNTVAHLTLAVDTDNLFPTSFDSPVEPLWQQPFDTPVLWDVPMHDPGWSTPGDSSPTTSTTAVTASSSASFSCDTSASVSWQASSSSYTSCAAVALSALRSISHARSSTSIASSCNCQGGGHTTTISPNGSASLGMTSTSTSASPALPYYLSAAAAMRQAHAILDCACAASDGAVAVLLLLICAEAVHSYRRFSRGLFTSTTSTPPTTDDSRRDAASDAHESILPAVTIGGHTPPAGGQTNRTMIAGFLLGELAEVGRGLARLQRTWDHHLLTAEAAAAVGMSVSSGGGGGGGGGGCYASPEEGILDDATPTARLTAQVRGTMVALRNELWGIVNCTDP</sequence>
<evidence type="ECO:0000313" key="8">
    <source>
        <dbReference type="EMBL" id="KAK3307159.1"/>
    </source>
</evidence>
<dbReference type="InterPro" id="IPR036864">
    <property type="entry name" value="Zn2-C6_fun-type_DNA-bd_sf"/>
</dbReference>
<evidence type="ECO:0000256" key="3">
    <source>
        <dbReference type="ARBA" id="ARBA00023015"/>
    </source>
</evidence>
<reference evidence="8" key="1">
    <citation type="journal article" date="2023" name="Mol. Phylogenet. Evol.">
        <title>Genome-scale phylogeny and comparative genomics of the fungal order Sordariales.</title>
        <authorList>
            <person name="Hensen N."/>
            <person name="Bonometti L."/>
            <person name="Westerberg I."/>
            <person name="Brannstrom I.O."/>
            <person name="Guillou S."/>
            <person name="Cros-Aarteil S."/>
            <person name="Calhoun S."/>
            <person name="Haridas S."/>
            <person name="Kuo A."/>
            <person name="Mondo S."/>
            <person name="Pangilinan J."/>
            <person name="Riley R."/>
            <person name="LaButti K."/>
            <person name="Andreopoulos B."/>
            <person name="Lipzen A."/>
            <person name="Chen C."/>
            <person name="Yan M."/>
            <person name="Daum C."/>
            <person name="Ng V."/>
            <person name="Clum A."/>
            <person name="Steindorff A."/>
            <person name="Ohm R.A."/>
            <person name="Martin F."/>
            <person name="Silar P."/>
            <person name="Natvig D.O."/>
            <person name="Lalanne C."/>
            <person name="Gautier V."/>
            <person name="Ament-Velasquez S.L."/>
            <person name="Kruys A."/>
            <person name="Hutchinson M.I."/>
            <person name="Powell A.J."/>
            <person name="Barry K."/>
            <person name="Miller A.N."/>
            <person name="Grigoriev I.V."/>
            <person name="Debuchy R."/>
            <person name="Gladieux P."/>
            <person name="Hiltunen Thoren M."/>
            <person name="Johannesson H."/>
        </authorList>
    </citation>
    <scope>NUCLEOTIDE SEQUENCE</scope>
    <source>
        <strain evidence="8">CBS 333.67</strain>
    </source>
</reference>
<keyword evidence="3" id="KW-0805">Transcription regulation</keyword>
<reference evidence="8" key="2">
    <citation type="submission" date="2023-06" db="EMBL/GenBank/DDBJ databases">
        <authorList>
            <consortium name="Lawrence Berkeley National Laboratory"/>
            <person name="Mondo S.J."/>
            <person name="Hensen N."/>
            <person name="Bonometti L."/>
            <person name="Westerberg I."/>
            <person name="Brannstrom I.O."/>
            <person name="Guillou S."/>
            <person name="Cros-Aarteil S."/>
            <person name="Calhoun S."/>
            <person name="Haridas S."/>
            <person name="Kuo A."/>
            <person name="Pangilinan J."/>
            <person name="Riley R."/>
            <person name="Labutti K."/>
            <person name="Andreopoulos B."/>
            <person name="Lipzen A."/>
            <person name="Chen C."/>
            <person name="Yanf M."/>
            <person name="Daum C."/>
            <person name="Ng V."/>
            <person name="Clum A."/>
            <person name="Steindorff A."/>
            <person name="Ohm R."/>
            <person name="Martin F."/>
            <person name="Silar P."/>
            <person name="Natvig D."/>
            <person name="Lalanne C."/>
            <person name="Gautier V."/>
            <person name="Ament-Velasquez S.L."/>
            <person name="Kruys A."/>
            <person name="Hutchinson M.I."/>
            <person name="Powell A.J."/>
            <person name="Barry K."/>
            <person name="Miller A.N."/>
            <person name="Grigoriev I.V."/>
            <person name="Debuchy R."/>
            <person name="Gladieux P."/>
            <person name="Thoren M.H."/>
            <person name="Johannesson H."/>
        </authorList>
    </citation>
    <scope>NUCLEOTIDE SEQUENCE</scope>
    <source>
        <strain evidence="8">CBS 333.67</strain>
    </source>
</reference>
<dbReference type="PANTHER" id="PTHR47660:SF2">
    <property type="entry name" value="TRANSCRIPTION FACTOR WITH C2H2 AND ZN(2)-CYS(6) DNA BINDING DOMAIN (EUROFUNG)"/>
    <property type="match status" value="1"/>
</dbReference>
<dbReference type="GO" id="GO:0000981">
    <property type="term" value="F:DNA-binding transcription factor activity, RNA polymerase II-specific"/>
    <property type="evidence" value="ECO:0007669"/>
    <property type="project" value="InterPro"/>
</dbReference>
<evidence type="ECO:0000256" key="6">
    <source>
        <dbReference type="SAM" id="MobiDB-lite"/>
    </source>
</evidence>
<dbReference type="AlphaFoldDB" id="A0AAJ0M3A4"/>
<dbReference type="GeneID" id="87885700"/>
<comment type="caution">
    <text evidence="8">The sequence shown here is derived from an EMBL/GenBank/DDBJ whole genome shotgun (WGS) entry which is preliminary data.</text>
</comment>
<evidence type="ECO:0000256" key="1">
    <source>
        <dbReference type="ARBA" id="ARBA00022723"/>
    </source>
</evidence>
<keyword evidence="4" id="KW-0804">Transcription</keyword>
<name>A0AAJ0M3A4_9PEZI</name>
<feature type="domain" description="Zn(2)-C6 fungal-type" evidence="7">
    <location>
        <begin position="10"/>
        <end position="40"/>
    </location>
</feature>
<evidence type="ECO:0000256" key="2">
    <source>
        <dbReference type="ARBA" id="ARBA00022833"/>
    </source>
</evidence>
<dbReference type="SMART" id="SM00066">
    <property type="entry name" value="GAL4"/>
    <property type="match status" value="1"/>
</dbReference>
<proteinExistence type="predicted"/>
<dbReference type="SUPFAM" id="SSF57701">
    <property type="entry name" value="Zn2/Cys6 DNA-binding domain"/>
    <property type="match status" value="1"/>
</dbReference>